<protein>
    <recommendedName>
        <fullName evidence="2">histidine kinase</fullName>
        <ecNumber evidence="2">2.7.13.3</ecNumber>
    </recommendedName>
</protein>
<evidence type="ECO:0000256" key="12">
    <source>
        <dbReference type="PROSITE-ProRule" id="PRU00169"/>
    </source>
</evidence>
<dbReference type="GO" id="GO:0000160">
    <property type="term" value="P:phosphorelay signal transduction system"/>
    <property type="evidence" value="ECO:0007669"/>
    <property type="project" value="InterPro"/>
</dbReference>
<dbReference type="GO" id="GO:0009881">
    <property type="term" value="F:photoreceptor activity"/>
    <property type="evidence" value="ECO:0007669"/>
    <property type="project" value="UniProtKB-KW"/>
</dbReference>
<dbReference type="Gene3D" id="3.30.565.10">
    <property type="entry name" value="Histidine kinase-like ATPase, C-terminal domain"/>
    <property type="match status" value="1"/>
</dbReference>
<dbReference type="PROSITE" id="PS50110">
    <property type="entry name" value="RESPONSE_REGULATORY"/>
    <property type="match status" value="1"/>
</dbReference>
<dbReference type="SMART" id="SM00065">
    <property type="entry name" value="GAF"/>
    <property type="match status" value="1"/>
</dbReference>
<gene>
    <name evidence="15" type="ORF">GCM10007301_01380</name>
</gene>
<dbReference type="GO" id="GO:0006355">
    <property type="term" value="P:regulation of DNA-templated transcription"/>
    <property type="evidence" value="ECO:0007669"/>
    <property type="project" value="InterPro"/>
</dbReference>
<dbReference type="GO" id="GO:0005524">
    <property type="term" value="F:ATP binding"/>
    <property type="evidence" value="ECO:0007669"/>
    <property type="project" value="UniProtKB-KW"/>
</dbReference>
<dbReference type="InterPro" id="IPR013515">
    <property type="entry name" value="Phytochrome_cen-reg"/>
</dbReference>
<evidence type="ECO:0000256" key="11">
    <source>
        <dbReference type="ARBA" id="ARBA00023170"/>
    </source>
</evidence>
<reference evidence="15" key="2">
    <citation type="submission" date="2020-09" db="EMBL/GenBank/DDBJ databases">
        <authorList>
            <person name="Sun Q."/>
            <person name="Sedlacek I."/>
        </authorList>
    </citation>
    <scope>NUCLEOTIDE SEQUENCE</scope>
    <source>
        <strain evidence="15">CCM 7897</strain>
    </source>
</reference>
<evidence type="ECO:0000256" key="2">
    <source>
        <dbReference type="ARBA" id="ARBA00012438"/>
    </source>
</evidence>
<dbReference type="InterPro" id="IPR036890">
    <property type="entry name" value="HATPase_C_sf"/>
</dbReference>
<dbReference type="SMART" id="SM00911">
    <property type="entry name" value="HWE_HK"/>
    <property type="match status" value="1"/>
</dbReference>
<name>A0A917BJ23_9HYPH</name>
<evidence type="ECO:0000256" key="1">
    <source>
        <dbReference type="ARBA" id="ARBA00000085"/>
    </source>
</evidence>
<evidence type="ECO:0000259" key="13">
    <source>
        <dbReference type="PROSITE" id="PS50046"/>
    </source>
</evidence>
<evidence type="ECO:0000313" key="16">
    <source>
        <dbReference type="Proteomes" id="UP000606044"/>
    </source>
</evidence>
<dbReference type="PANTHER" id="PTHR41523:SF8">
    <property type="entry name" value="ETHYLENE RESPONSE SENSOR PROTEIN"/>
    <property type="match status" value="1"/>
</dbReference>
<comment type="catalytic activity">
    <reaction evidence="1">
        <text>ATP + protein L-histidine = ADP + protein N-phospho-L-histidine.</text>
        <dbReference type="EC" id="2.7.13.3"/>
    </reaction>
</comment>
<keyword evidence="16" id="KW-1185">Reference proteome</keyword>
<dbReference type="SMART" id="SM00448">
    <property type="entry name" value="REC"/>
    <property type="match status" value="1"/>
</dbReference>
<dbReference type="Pfam" id="PF01590">
    <property type="entry name" value="GAF"/>
    <property type="match status" value="1"/>
</dbReference>
<evidence type="ECO:0000259" key="14">
    <source>
        <dbReference type="PROSITE" id="PS50110"/>
    </source>
</evidence>
<dbReference type="EMBL" id="BMCT01000001">
    <property type="protein sequence ID" value="GGF45579.1"/>
    <property type="molecule type" value="Genomic_DNA"/>
</dbReference>
<evidence type="ECO:0000256" key="7">
    <source>
        <dbReference type="ARBA" id="ARBA00022741"/>
    </source>
</evidence>
<evidence type="ECO:0000256" key="4">
    <source>
        <dbReference type="ARBA" id="ARBA00022553"/>
    </source>
</evidence>
<dbReference type="PANTHER" id="PTHR41523">
    <property type="entry name" value="TWO-COMPONENT SYSTEM SENSOR PROTEIN"/>
    <property type="match status" value="1"/>
</dbReference>
<dbReference type="SUPFAM" id="SSF52172">
    <property type="entry name" value="CheY-like"/>
    <property type="match status" value="1"/>
</dbReference>
<dbReference type="PIRSF" id="PIRSF036397">
    <property type="entry name" value="Bactrphtchrm_rec"/>
    <property type="match status" value="1"/>
</dbReference>
<dbReference type="EC" id="2.7.13.3" evidence="2"/>
<dbReference type="InterPro" id="IPR001789">
    <property type="entry name" value="Sig_transdc_resp-reg_receiver"/>
</dbReference>
<feature type="domain" description="Response regulatory" evidence="14">
    <location>
        <begin position="734"/>
        <end position="845"/>
    </location>
</feature>
<evidence type="ECO:0000256" key="3">
    <source>
        <dbReference type="ARBA" id="ARBA00022543"/>
    </source>
</evidence>
<dbReference type="SUPFAM" id="SSF55781">
    <property type="entry name" value="GAF domain-like"/>
    <property type="match status" value="2"/>
</dbReference>
<dbReference type="GO" id="GO:0004673">
    <property type="term" value="F:protein histidine kinase activity"/>
    <property type="evidence" value="ECO:0007669"/>
    <property type="project" value="UniProtKB-EC"/>
</dbReference>
<dbReference type="InterPro" id="IPR003018">
    <property type="entry name" value="GAF"/>
</dbReference>
<dbReference type="InterPro" id="IPR013654">
    <property type="entry name" value="PAS_2"/>
</dbReference>
<dbReference type="Gene3D" id="3.30.450.270">
    <property type="match status" value="1"/>
</dbReference>
<dbReference type="GO" id="GO:0009584">
    <property type="term" value="P:detection of visible light"/>
    <property type="evidence" value="ECO:0007669"/>
    <property type="project" value="InterPro"/>
</dbReference>
<dbReference type="InterPro" id="IPR011102">
    <property type="entry name" value="Sig_transdc_His_kinase_HWE"/>
</dbReference>
<dbReference type="InterPro" id="IPR016132">
    <property type="entry name" value="Phyto_chromo_attachment"/>
</dbReference>
<dbReference type="SUPFAM" id="SSF55785">
    <property type="entry name" value="PYP-like sensor domain (PAS domain)"/>
    <property type="match status" value="1"/>
</dbReference>
<organism evidence="15 16">
    <name type="scientific">Azorhizobium oxalatiphilum</name>
    <dbReference type="NCBI Taxonomy" id="980631"/>
    <lineage>
        <taxon>Bacteria</taxon>
        <taxon>Pseudomonadati</taxon>
        <taxon>Pseudomonadota</taxon>
        <taxon>Alphaproteobacteria</taxon>
        <taxon>Hyphomicrobiales</taxon>
        <taxon>Xanthobacteraceae</taxon>
        <taxon>Azorhizobium</taxon>
    </lineage>
</organism>
<keyword evidence="10" id="KW-0157">Chromophore</keyword>
<feature type="modified residue" description="4-aspartylphosphate" evidence="12">
    <location>
        <position position="784"/>
    </location>
</feature>
<keyword evidence="4 12" id="KW-0597">Phosphoprotein</keyword>
<dbReference type="InterPro" id="IPR035965">
    <property type="entry name" value="PAS-like_dom_sf"/>
</dbReference>
<dbReference type="Pfam" id="PF00360">
    <property type="entry name" value="PHY"/>
    <property type="match status" value="1"/>
</dbReference>
<dbReference type="Gene3D" id="3.30.450.20">
    <property type="entry name" value="PAS domain"/>
    <property type="match status" value="1"/>
</dbReference>
<keyword evidence="3" id="KW-0600">Photoreceptor protein</keyword>
<evidence type="ECO:0000256" key="8">
    <source>
        <dbReference type="ARBA" id="ARBA00022777"/>
    </source>
</evidence>
<accession>A0A917BJ23</accession>
<keyword evidence="5" id="KW-0716">Sensory transduction</keyword>
<reference evidence="15" key="1">
    <citation type="journal article" date="2014" name="Int. J. Syst. Evol. Microbiol.">
        <title>Complete genome sequence of Corynebacterium casei LMG S-19264T (=DSM 44701T), isolated from a smear-ripened cheese.</title>
        <authorList>
            <consortium name="US DOE Joint Genome Institute (JGI-PGF)"/>
            <person name="Walter F."/>
            <person name="Albersmeier A."/>
            <person name="Kalinowski J."/>
            <person name="Ruckert C."/>
        </authorList>
    </citation>
    <scope>NUCLEOTIDE SEQUENCE</scope>
    <source>
        <strain evidence="15">CCM 7897</strain>
    </source>
</reference>
<dbReference type="Pfam" id="PF00072">
    <property type="entry name" value="Response_reg"/>
    <property type="match status" value="1"/>
</dbReference>
<dbReference type="PRINTS" id="PR01033">
    <property type="entry name" value="PHYTOCHROME"/>
</dbReference>
<proteinExistence type="predicted"/>
<feature type="domain" description="Phytochrome chromophore attachment site" evidence="13">
    <location>
        <begin position="142"/>
        <end position="303"/>
    </location>
</feature>
<dbReference type="AlphaFoldDB" id="A0A917BJ23"/>
<dbReference type="Gene3D" id="3.40.50.2300">
    <property type="match status" value="1"/>
</dbReference>
<dbReference type="Proteomes" id="UP000606044">
    <property type="component" value="Unassembled WGS sequence"/>
</dbReference>
<dbReference type="InterPro" id="IPR011006">
    <property type="entry name" value="CheY-like_superfamily"/>
</dbReference>
<dbReference type="InterPro" id="IPR029016">
    <property type="entry name" value="GAF-like_dom_sf"/>
</dbReference>
<dbReference type="InterPro" id="IPR043150">
    <property type="entry name" value="Phytochrome_PHY_sf"/>
</dbReference>
<dbReference type="InterPro" id="IPR001294">
    <property type="entry name" value="Phytochrome"/>
</dbReference>
<evidence type="ECO:0000256" key="5">
    <source>
        <dbReference type="ARBA" id="ARBA00022606"/>
    </source>
</evidence>
<sequence>MPNAQTVDLTNCDREPIHIPGSIQPHGCLIACSADAARVERHSANAADVLGLPAGDINGQSLDAMVGSRLAHDLRNALTTVTNPARPALMLGVEVNGRSLDIAVHRHKGATLIEFEPAPTGKQISPVELGRALVSQLSRLKDESQLLKRTTRLVQGLLGYDRVMIYRFEHDGSGKVVSESKTPALESFLGQYFPASDIPKQARELYLRNTLRIVSDTEGHYIPLVPVLDASGEPLDLSYAHLRSVSPIHCEYLRNMGVSASMSLSIVVGGELWGLIACHHYSPRVLSMSERIGAEMFGEFFSLHLEAVNQRAKLDTATRARATLDRILRHASRHMDLSDLLASSLPEFSTLMPANGIGLWMNGTWSGSGNTPPASEIPALARLVGQASDGRVWATHALAQALPEAAAYSAEVSGVLAISLSQRAQDYLFFFRKEVVQTLEWAGNPDKQYATGVHGDRLTPRKSFAIWKQTVERQSTPWTAADREIAEAARTALVEVVLRHNELLADERSKAEVRQRLLNEELNHRVKNILALIKSLVSHPVAPGTGLETYISTLAGRIKALAHAHDQVVRGDGGGILGELLAAELSPYRDQSAVALSGPPVLLDARAFSVMALVLHELATNAAKYGALSVAAGQLDVQWSATADGSCEIVWTESSGPTVRPPERRGFGSVLVDRSVPYDLNGESRVDYLVSGVRARFLLPARYVSWPSAPVAAEGLAAARGEAEGGAPALDGVAVLLVEDQLLIAIDVETMLLGQGARTVETASSAAEAIGKLGHFRPDVAVLDVNLGSGTSVPVAQELRRRGIPFVFASGYADLTMIPEELSGAPLARKPYDVEALALAIVEACAGPQAATA</sequence>
<dbReference type="PROSITE" id="PS50046">
    <property type="entry name" value="PHYTOCHROME_2"/>
    <property type="match status" value="1"/>
</dbReference>
<keyword evidence="8 15" id="KW-0418">Kinase</keyword>
<dbReference type="Pfam" id="PF08446">
    <property type="entry name" value="PAS_2"/>
    <property type="match status" value="1"/>
</dbReference>
<evidence type="ECO:0000256" key="6">
    <source>
        <dbReference type="ARBA" id="ARBA00022679"/>
    </source>
</evidence>
<keyword evidence="7" id="KW-0547">Nucleotide-binding</keyword>
<dbReference type="InterPro" id="IPR009219">
    <property type="entry name" value="Bactrphtchr_CheY"/>
</dbReference>
<dbReference type="Pfam" id="PF07536">
    <property type="entry name" value="HWE_HK"/>
    <property type="match status" value="1"/>
</dbReference>
<keyword evidence="9" id="KW-0067">ATP-binding</keyword>
<evidence type="ECO:0000313" key="15">
    <source>
        <dbReference type="EMBL" id="GGF45579.1"/>
    </source>
</evidence>
<keyword evidence="11" id="KW-0675">Receptor</keyword>
<evidence type="ECO:0000256" key="10">
    <source>
        <dbReference type="ARBA" id="ARBA00022991"/>
    </source>
</evidence>
<keyword evidence="6" id="KW-0808">Transferase</keyword>
<comment type="caution">
    <text evidence="15">The sequence shown here is derived from an EMBL/GenBank/DDBJ whole genome shotgun (WGS) entry which is preliminary data.</text>
</comment>
<dbReference type="Gene3D" id="3.30.450.40">
    <property type="match status" value="1"/>
</dbReference>
<evidence type="ECO:0000256" key="9">
    <source>
        <dbReference type="ARBA" id="ARBA00022840"/>
    </source>
</evidence>
<dbReference type="RefSeq" id="WP_188574451.1">
    <property type="nucleotide sequence ID" value="NZ_BMCT01000001.1"/>
</dbReference>